<sequence>MEFPEKVKKKAKKASSYKCCFCHDEPVMEVHHINPNLKLEGGLQDFDNAAPLCANCHNKFGNDSKKRKMIREIRDYWYETVEKKYGPQLEELQKLSTKVEEIKDGQLQLHTLIFPFVVSLKDAEQKQDVEGTKSALNTLSAAVSTIASSTIVKSSVSESRCTNCGQPNDDMFSTYCKGCRDKLVGDENWDVTI</sequence>
<dbReference type="SUPFAM" id="SSF48695">
    <property type="entry name" value="Multiheme cytochromes"/>
    <property type="match status" value="1"/>
</dbReference>
<protein>
    <recommendedName>
        <fullName evidence="1">HNH nuclease domain-containing protein</fullName>
    </recommendedName>
</protein>
<reference evidence="2" key="1">
    <citation type="journal article" date="2015" name="Nature">
        <title>Complex archaea that bridge the gap between prokaryotes and eukaryotes.</title>
        <authorList>
            <person name="Spang A."/>
            <person name="Saw J.H."/>
            <person name="Jorgensen S.L."/>
            <person name="Zaremba-Niedzwiedzka K."/>
            <person name="Martijn J."/>
            <person name="Lind A.E."/>
            <person name="van Eijk R."/>
            <person name="Schleper C."/>
            <person name="Guy L."/>
            <person name="Ettema T.J."/>
        </authorList>
    </citation>
    <scope>NUCLEOTIDE SEQUENCE</scope>
</reference>
<dbReference type="InterPro" id="IPR003615">
    <property type="entry name" value="HNH_nuc"/>
</dbReference>
<organism evidence="2">
    <name type="scientific">marine sediment metagenome</name>
    <dbReference type="NCBI Taxonomy" id="412755"/>
    <lineage>
        <taxon>unclassified sequences</taxon>
        <taxon>metagenomes</taxon>
        <taxon>ecological metagenomes</taxon>
    </lineage>
</organism>
<dbReference type="CDD" id="cd00085">
    <property type="entry name" value="HNHc"/>
    <property type="match status" value="1"/>
</dbReference>
<name>A0A0F9MNX3_9ZZZZ</name>
<dbReference type="SMART" id="SM00507">
    <property type="entry name" value="HNHc"/>
    <property type="match status" value="1"/>
</dbReference>
<dbReference type="InterPro" id="IPR002711">
    <property type="entry name" value="HNH"/>
</dbReference>
<evidence type="ECO:0000259" key="1">
    <source>
        <dbReference type="SMART" id="SM00507"/>
    </source>
</evidence>
<comment type="caution">
    <text evidence="2">The sequence shown here is derived from an EMBL/GenBank/DDBJ whole genome shotgun (WGS) entry which is preliminary data.</text>
</comment>
<evidence type="ECO:0000313" key="2">
    <source>
        <dbReference type="EMBL" id="KKM70867.1"/>
    </source>
</evidence>
<dbReference type="Gene3D" id="1.10.30.50">
    <property type="match status" value="1"/>
</dbReference>
<dbReference type="EMBL" id="LAZR01009736">
    <property type="protein sequence ID" value="KKM70867.1"/>
    <property type="molecule type" value="Genomic_DNA"/>
</dbReference>
<feature type="domain" description="HNH nuclease" evidence="1">
    <location>
        <begin position="8"/>
        <end position="58"/>
    </location>
</feature>
<dbReference type="AlphaFoldDB" id="A0A0F9MNX3"/>
<dbReference type="InterPro" id="IPR036280">
    <property type="entry name" value="Multihaem_cyt_sf"/>
</dbReference>
<gene>
    <name evidence="2" type="ORF">LCGC14_1436430</name>
</gene>
<dbReference type="Pfam" id="PF01844">
    <property type="entry name" value="HNH"/>
    <property type="match status" value="1"/>
</dbReference>
<accession>A0A0F9MNX3</accession>
<dbReference type="GO" id="GO:0003676">
    <property type="term" value="F:nucleic acid binding"/>
    <property type="evidence" value="ECO:0007669"/>
    <property type="project" value="InterPro"/>
</dbReference>
<dbReference type="GO" id="GO:0004519">
    <property type="term" value="F:endonuclease activity"/>
    <property type="evidence" value="ECO:0007669"/>
    <property type="project" value="InterPro"/>
</dbReference>
<proteinExistence type="predicted"/>
<dbReference type="GO" id="GO:0008270">
    <property type="term" value="F:zinc ion binding"/>
    <property type="evidence" value="ECO:0007669"/>
    <property type="project" value="InterPro"/>
</dbReference>